<dbReference type="InterPro" id="IPR000863">
    <property type="entry name" value="Sulfotransferase_dom"/>
</dbReference>
<dbReference type="EMBL" id="JAATIQ010000195">
    <property type="protein sequence ID" value="KAF4371580.1"/>
    <property type="molecule type" value="Genomic_DNA"/>
</dbReference>
<sequence length="581" mass="67668">MAKEATKYFSNEEDNNSDESLESIISQLPKANSLSKYGVTLYQNCWFQSNMILNIISFQKQFKAEDEDIIVASFPKSGTTWLISLLFSILNRNQHYDQHPLLSTNPHDLVPSLEYSIYSDPKFYDLSTMSSPRLVSTHMPYTSLSDSIKYHSKSRIVYISRNPLDVIVSYWYFVNNLSERNHDINKCTIEDFVDIFCSGKNNFGPYWDHVLGFWRASLENPEKVLFLKYEEMKEDTIGQAKRIAKFIGLPFTQEEENSNGVMDQILEMCSFNKLKDLNVNKQGKFKPHLDNKFFFRKGETGDWINHLSPSMVERVRKITQQKWSGSGTTWLKSLLFSILNRRNYNNNNPLLTTVPHHLVSFFEFQIYANYPHNLHNFTTMPSPRLVSTHIPYASLPDSILKVSKSRIIYISRNPLDVIVSLWYYASGHPDRLSDEWTIEYFVDKFCKGETEFGSYWDHVLGFWKASLDRPEKVLFLKYEDLKEKSVCQLKRVAEFIGLPFSQEEESEGVVEQIMDMCSLNKLKNLDVNKHGEFKPKLHNKLFFRKGQIGDWINHLTPSMAERVNQIVAEKLSNSGLSFRMS</sequence>
<dbReference type="SUPFAM" id="SSF52540">
    <property type="entry name" value="P-loop containing nucleoside triphosphate hydrolases"/>
    <property type="match status" value="2"/>
</dbReference>
<dbReference type="EC" id="2.8.2.-" evidence="3"/>
<dbReference type="Pfam" id="PF00685">
    <property type="entry name" value="Sulfotransfer_1"/>
    <property type="match status" value="1"/>
</dbReference>
<gene>
    <name evidence="5" type="ORF">G4B88_008295</name>
</gene>
<evidence type="ECO:0000259" key="4">
    <source>
        <dbReference type="Pfam" id="PF00685"/>
    </source>
</evidence>
<dbReference type="PANTHER" id="PTHR11783">
    <property type="entry name" value="SULFOTRANSFERASE SULT"/>
    <property type="match status" value="1"/>
</dbReference>
<dbReference type="AlphaFoldDB" id="A0A7J6FP80"/>
<comment type="similarity">
    <text evidence="1 3">Belongs to the sulfotransferase 1 family.</text>
</comment>
<feature type="domain" description="Sulfotransferase" evidence="4">
    <location>
        <begin position="66"/>
        <end position="325"/>
    </location>
</feature>
<evidence type="ECO:0000256" key="2">
    <source>
        <dbReference type="ARBA" id="ARBA00022679"/>
    </source>
</evidence>
<evidence type="ECO:0000313" key="6">
    <source>
        <dbReference type="Proteomes" id="UP000583929"/>
    </source>
</evidence>
<comment type="caution">
    <text evidence="5">The sequence shown here is derived from an EMBL/GenBank/DDBJ whole genome shotgun (WGS) entry which is preliminary data.</text>
</comment>
<accession>A0A7J6FP80</accession>
<dbReference type="GO" id="GO:0008146">
    <property type="term" value="F:sulfotransferase activity"/>
    <property type="evidence" value="ECO:0007669"/>
    <property type="project" value="InterPro"/>
</dbReference>
<keyword evidence="2 3" id="KW-0808">Transferase</keyword>
<dbReference type="Gene3D" id="3.40.50.300">
    <property type="entry name" value="P-loop containing nucleotide triphosphate hydrolases"/>
    <property type="match status" value="2"/>
</dbReference>
<proteinExistence type="inferred from homology"/>
<keyword evidence="6" id="KW-1185">Reference proteome</keyword>
<dbReference type="InterPro" id="IPR027417">
    <property type="entry name" value="P-loop_NTPase"/>
</dbReference>
<name>A0A7J6FP80_CANSA</name>
<reference evidence="5 6" key="1">
    <citation type="journal article" date="2020" name="bioRxiv">
        <title>Sequence and annotation of 42 cannabis genomes reveals extensive copy number variation in cannabinoid synthesis and pathogen resistance genes.</title>
        <authorList>
            <person name="Mckernan K.J."/>
            <person name="Helbert Y."/>
            <person name="Kane L.T."/>
            <person name="Ebling H."/>
            <person name="Zhang L."/>
            <person name="Liu B."/>
            <person name="Eaton Z."/>
            <person name="Mclaughlin S."/>
            <person name="Kingan S."/>
            <person name="Baybayan P."/>
            <person name="Concepcion G."/>
            <person name="Jordan M."/>
            <person name="Riva A."/>
            <person name="Barbazuk W."/>
            <person name="Harkins T."/>
        </authorList>
    </citation>
    <scope>NUCLEOTIDE SEQUENCE [LARGE SCALE GENOMIC DNA]</scope>
    <source>
        <strain evidence="6">cv. Jamaican Lion 4</strain>
        <tissue evidence="5">Leaf</tissue>
    </source>
</reference>
<evidence type="ECO:0000256" key="3">
    <source>
        <dbReference type="RuleBase" id="RU361155"/>
    </source>
</evidence>
<evidence type="ECO:0000313" key="5">
    <source>
        <dbReference type="EMBL" id="KAF4371580.1"/>
    </source>
</evidence>
<organism evidence="5 6">
    <name type="scientific">Cannabis sativa</name>
    <name type="common">Hemp</name>
    <name type="synonym">Marijuana</name>
    <dbReference type="NCBI Taxonomy" id="3483"/>
    <lineage>
        <taxon>Eukaryota</taxon>
        <taxon>Viridiplantae</taxon>
        <taxon>Streptophyta</taxon>
        <taxon>Embryophyta</taxon>
        <taxon>Tracheophyta</taxon>
        <taxon>Spermatophyta</taxon>
        <taxon>Magnoliopsida</taxon>
        <taxon>eudicotyledons</taxon>
        <taxon>Gunneridae</taxon>
        <taxon>Pentapetalae</taxon>
        <taxon>rosids</taxon>
        <taxon>fabids</taxon>
        <taxon>Rosales</taxon>
        <taxon>Cannabaceae</taxon>
        <taxon>Cannabis</taxon>
    </lineage>
</organism>
<protein>
    <recommendedName>
        <fullName evidence="3">Sulfotransferase</fullName>
        <ecNumber evidence="3">2.8.2.-</ecNumber>
    </recommendedName>
</protein>
<dbReference type="Proteomes" id="UP000583929">
    <property type="component" value="Unassembled WGS sequence"/>
</dbReference>
<evidence type="ECO:0000256" key="1">
    <source>
        <dbReference type="ARBA" id="ARBA00005771"/>
    </source>
</evidence>